<gene>
    <name evidence="2" type="ORF">RSOLAG22IIIB_04764</name>
</gene>
<proteinExistence type="predicted"/>
<feature type="region of interest" description="Disordered" evidence="1">
    <location>
        <begin position="1"/>
        <end position="25"/>
    </location>
</feature>
<evidence type="ECO:0008006" key="4">
    <source>
        <dbReference type="Google" id="ProtNLM"/>
    </source>
</evidence>
<protein>
    <recommendedName>
        <fullName evidence="4">Arrestin-like N-terminal domain-containing protein</fullName>
    </recommendedName>
</protein>
<dbReference type="AlphaFoldDB" id="A0A0K6G0D5"/>
<reference evidence="2 3" key="1">
    <citation type="submission" date="2015-07" db="EMBL/GenBank/DDBJ databases">
        <authorList>
            <person name="Noorani M."/>
        </authorList>
    </citation>
    <scope>NUCLEOTIDE SEQUENCE [LARGE SCALE GENOMIC DNA]</scope>
    <source>
        <strain evidence="2">BBA 69670</strain>
    </source>
</reference>
<dbReference type="EMBL" id="CYGV01001256">
    <property type="protein sequence ID" value="CUA71717.1"/>
    <property type="molecule type" value="Genomic_DNA"/>
</dbReference>
<keyword evidence="3" id="KW-1185">Reference proteome</keyword>
<evidence type="ECO:0000256" key="1">
    <source>
        <dbReference type="SAM" id="MobiDB-lite"/>
    </source>
</evidence>
<evidence type="ECO:0000313" key="3">
    <source>
        <dbReference type="Proteomes" id="UP000044841"/>
    </source>
</evidence>
<name>A0A0K6G0D5_9AGAM</name>
<accession>A0A0K6G0D5</accession>
<feature type="region of interest" description="Disordered" evidence="1">
    <location>
        <begin position="192"/>
        <end position="215"/>
    </location>
</feature>
<sequence length="215" mass="23364">MGDSDRWSRHVLPPTHPSGRSNNPRAEVPWEMIVELFLPSQLVLTANSVVPYNMRIHSVSSTISRGSHTPASLALVEVQLQLVKSTIVYVHGLKKRKDVILASGAVSSDFQGTNTDDGDPSSSSSALEGVRVINGSLEVGGRTGSELSWELQDFVEIKYCLIAVAKPPPNVRALEGVFPTFRTTIDVEMRTHTKASEHDTDETDTDPSVGLFRAG</sequence>
<organism evidence="2 3">
    <name type="scientific">Rhizoctonia solani</name>
    <dbReference type="NCBI Taxonomy" id="456999"/>
    <lineage>
        <taxon>Eukaryota</taxon>
        <taxon>Fungi</taxon>
        <taxon>Dikarya</taxon>
        <taxon>Basidiomycota</taxon>
        <taxon>Agaricomycotina</taxon>
        <taxon>Agaricomycetes</taxon>
        <taxon>Cantharellales</taxon>
        <taxon>Ceratobasidiaceae</taxon>
        <taxon>Rhizoctonia</taxon>
    </lineage>
</organism>
<evidence type="ECO:0000313" key="2">
    <source>
        <dbReference type="EMBL" id="CUA71717.1"/>
    </source>
</evidence>
<dbReference type="Proteomes" id="UP000044841">
    <property type="component" value="Unassembled WGS sequence"/>
</dbReference>